<keyword evidence="2" id="KW-0808">Transferase</keyword>
<dbReference type="SUPFAM" id="SSF55729">
    <property type="entry name" value="Acyl-CoA N-acyltransferases (Nat)"/>
    <property type="match status" value="1"/>
</dbReference>
<sequence>MADIYTRPGRLTDLPAIMAIIAEAKRFLSDSGSPQWQDGYPDESTLRNDIENGTNYVLIDGGQVAGTATLLFITEPSYHDIDGAWQNDDDRYATIHRIAIASQFRGHHLSNYFFANLITIAAVNNIHNVRFDTHRLNVVMQSIGKHFNFQYRGIIEVNEPRDPKRLAYELNM</sequence>
<dbReference type="KEGG" id="lbe:MOO44_03745"/>
<evidence type="ECO:0000259" key="1">
    <source>
        <dbReference type="PROSITE" id="PS51186"/>
    </source>
</evidence>
<dbReference type="InterPro" id="IPR016181">
    <property type="entry name" value="Acyl_CoA_acyltransferase"/>
</dbReference>
<name>A0A976RSY6_9LACO</name>
<dbReference type="EMBL" id="CP093361">
    <property type="protein sequence ID" value="UQS87280.1"/>
    <property type="molecule type" value="Genomic_DNA"/>
</dbReference>
<evidence type="ECO:0000313" key="3">
    <source>
        <dbReference type="Proteomes" id="UP000831181"/>
    </source>
</evidence>
<dbReference type="AlphaFoldDB" id="A0A976RSY6"/>
<dbReference type="RefSeq" id="WP_260117082.1">
    <property type="nucleotide sequence ID" value="NZ_CP093361.1"/>
</dbReference>
<dbReference type="Pfam" id="PF00583">
    <property type="entry name" value="Acetyltransf_1"/>
    <property type="match status" value="1"/>
</dbReference>
<dbReference type="Proteomes" id="UP000831181">
    <property type="component" value="Chromosome"/>
</dbReference>
<gene>
    <name evidence="2" type="ORF">MOO44_03745</name>
</gene>
<organism evidence="2 3">
    <name type="scientific">Nicoliella spurrieriana</name>
    <dbReference type="NCBI Taxonomy" id="2925830"/>
    <lineage>
        <taxon>Bacteria</taxon>
        <taxon>Bacillati</taxon>
        <taxon>Bacillota</taxon>
        <taxon>Bacilli</taxon>
        <taxon>Lactobacillales</taxon>
        <taxon>Lactobacillaceae</taxon>
        <taxon>Nicoliella</taxon>
    </lineage>
</organism>
<keyword evidence="2" id="KW-0012">Acyltransferase</keyword>
<accession>A0A976RSY6</accession>
<dbReference type="PROSITE" id="PS51186">
    <property type="entry name" value="GNAT"/>
    <property type="match status" value="1"/>
</dbReference>
<protein>
    <submittedName>
        <fullName evidence="2">GNAT family N-acetyltransferase</fullName>
        <ecNumber evidence="2">2.3.1.-</ecNumber>
    </submittedName>
</protein>
<evidence type="ECO:0000313" key="2">
    <source>
        <dbReference type="EMBL" id="UQS87280.1"/>
    </source>
</evidence>
<feature type="domain" description="N-acetyltransferase" evidence="1">
    <location>
        <begin position="4"/>
        <end position="172"/>
    </location>
</feature>
<dbReference type="InterPro" id="IPR000182">
    <property type="entry name" value="GNAT_dom"/>
</dbReference>
<dbReference type="GO" id="GO:0016747">
    <property type="term" value="F:acyltransferase activity, transferring groups other than amino-acyl groups"/>
    <property type="evidence" value="ECO:0007669"/>
    <property type="project" value="InterPro"/>
</dbReference>
<keyword evidence="3" id="KW-1185">Reference proteome</keyword>
<dbReference type="EC" id="2.3.1.-" evidence="2"/>
<proteinExistence type="predicted"/>
<dbReference type="Gene3D" id="3.40.630.30">
    <property type="match status" value="1"/>
</dbReference>
<reference evidence="2" key="1">
    <citation type="journal article" date="2022" name="Int. J. Syst. Evol. Microbiol.">
        <title>Apilactobacillus apisilvae sp. nov., Nicolia spurrieriana gen. nov. sp. nov., Bombilactobacillus folatiphilus sp. nov. and Bombilactobacillus thymidiniphilus sp. nov., four new lactic acid bacterial isolates from stingless bees Tetragonula carbonaria and Austroplebeia australis.</title>
        <authorList>
            <person name="Oliphant S.A."/>
            <person name="Watson-Haigh N.S."/>
            <person name="Sumby K.M."/>
            <person name="Gardner J."/>
            <person name="Groom S."/>
            <person name="Jiranek V."/>
        </authorList>
    </citation>
    <scope>NUCLEOTIDE SEQUENCE</scope>
    <source>
        <strain evidence="2">SGEP1_A5</strain>
    </source>
</reference>